<organism evidence="3 4">
    <name type="scientific">Chitinasiproducens palmae</name>
    <dbReference type="NCBI Taxonomy" id="1770053"/>
    <lineage>
        <taxon>Bacteria</taxon>
        <taxon>Pseudomonadati</taxon>
        <taxon>Pseudomonadota</taxon>
        <taxon>Betaproteobacteria</taxon>
        <taxon>Burkholderiales</taxon>
        <taxon>Burkholderiaceae</taxon>
        <taxon>Chitinasiproducens</taxon>
    </lineage>
</organism>
<dbReference type="PANTHER" id="PTHR11895">
    <property type="entry name" value="TRANSAMIDASE"/>
    <property type="match status" value="1"/>
</dbReference>
<dbReference type="Proteomes" id="UP000243719">
    <property type="component" value="Unassembled WGS sequence"/>
</dbReference>
<dbReference type="Pfam" id="PF21986">
    <property type="entry name" value="AH_C"/>
    <property type="match status" value="1"/>
</dbReference>
<evidence type="ECO:0000259" key="1">
    <source>
        <dbReference type="Pfam" id="PF01425"/>
    </source>
</evidence>
<gene>
    <name evidence="3" type="ORF">SAMN05216551_101573</name>
</gene>
<dbReference type="OrthoDB" id="8872210at2"/>
<dbReference type="STRING" id="1770053.SAMN05216551_101573"/>
<reference evidence="4" key="1">
    <citation type="submission" date="2016-09" db="EMBL/GenBank/DDBJ databases">
        <authorList>
            <person name="Varghese N."/>
            <person name="Submissions S."/>
        </authorList>
    </citation>
    <scope>NUCLEOTIDE SEQUENCE [LARGE SCALE GENOMIC DNA]</scope>
    <source>
        <strain evidence="4">JS23</strain>
    </source>
</reference>
<dbReference type="InterPro" id="IPR014085">
    <property type="entry name" value="Allophanate_hydrolase"/>
</dbReference>
<dbReference type="Gene3D" id="1.20.58.1700">
    <property type="match status" value="1"/>
</dbReference>
<dbReference type="NCBIfam" id="NF006043">
    <property type="entry name" value="PRK08186.1"/>
    <property type="match status" value="1"/>
</dbReference>
<dbReference type="SUPFAM" id="SSF75304">
    <property type="entry name" value="Amidase signature (AS) enzymes"/>
    <property type="match status" value="1"/>
</dbReference>
<dbReference type="Pfam" id="PF01425">
    <property type="entry name" value="Amidase"/>
    <property type="match status" value="1"/>
</dbReference>
<dbReference type="NCBIfam" id="TIGR02713">
    <property type="entry name" value="allophanate_hyd"/>
    <property type="match status" value="1"/>
</dbReference>
<feature type="domain" description="Amidase" evidence="1">
    <location>
        <begin position="66"/>
        <end position="447"/>
    </location>
</feature>
<sequence length="644" mass="67525">MLGWTIAEWLAAYRDGATPAELLRAWRAQLRNEPNRLANDARGEADAAWIAVIDDAGLDARIAALEAMCAARPHKKDVLPLYGVPFAVKDNIDVAGFDTSAGCPAFAYRPQQDAAVVERLVRAGAIPVGKANLDQFATGLVGTRTPFGIPCNTFDRSYVSGGSSSGSAVLVAQGQVPFSLGTDTAGSGRVPAGLNNLFAIKPTRGALSNVGVVPACRTLDCVSIFALDGDDALRVYDSCIGFDARDGMSRASPDGSDQDLPVTPRFGVPATPEFFGDAMSADAFDAVLAAVSASGATCVPLDFSIFDEVAALLYEGPWVAERYAAIRAFAARNEAAIDPVVRDVIFTAQRFSAADAFDGLYRLADLKRRAEGLLAQVDALLVPTAPTHLRIADVLREPIRLNSQLGKYTNFVNLLDWSAVSVPAALRVDGLPFGVTLISDSWRERALSRYARAWHATRGLPLGATQRRLPAGRTAPSATPASAAIPAAASAASATAAVPSVATVAVESIRVAVVGAHLRGMPLNHELTSRGARFVKAARTASCYRLYALPGTTPPKPGLVRGHDGAAIDLELWDVPADRFGGFVQGIPAPLGIGTLLLDDDSAVKGFICEPAALDGARDITAFGGWKAFLAEGTEASDAPSFPS</sequence>
<dbReference type="InterPro" id="IPR036928">
    <property type="entry name" value="AS_sf"/>
</dbReference>
<dbReference type="GO" id="GO:0016787">
    <property type="term" value="F:hydrolase activity"/>
    <property type="evidence" value="ECO:0007669"/>
    <property type="project" value="UniProtKB-KW"/>
</dbReference>
<dbReference type="EMBL" id="FNLO01000001">
    <property type="protein sequence ID" value="SDV46717.1"/>
    <property type="molecule type" value="Genomic_DNA"/>
</dbReference>
<feature type="domain" description="Allophanate hydrolase C-terminal" evidence="2">
    <location>
        <begin position="509"/>
        <end position="631"/>
    </location>
</feature>
<dbReference type="AlphaFoldDB" id="A0A1H2PK93"/>
<dbReference type="PANTHER" id="PTHR11895:SF169">
    <property type="entry name" value="GLUTAMYL-TRNA(GLN) AMIDOTRANSFERASE"/>
    <property type="match status" value="1"/>
</dbReference>
<evidence type="ECO:0000313" key="3">
    <source>
        <dbReference type="EMBL" id="SDV46717.1"/>
    </source>
</evidence>
<dbReference type="Gene3D" id="3.10.490.10">
    <property type="entry name" value="Gamma-glutamyl cyclotransferase-like"/>
    <property type="match status" value="1"/>
</dbReference>
<evidence type="ECO:0000313" key="4">
    <source>
        <dbReference type="Proteomes" id="UP000243719"/>
    </source>
</evidence>
<protein>
    <submittedName>
        <fullName evidence="3">Allophanate hydrolase</fullName>
    </submittedName>
</protein>
<dbReference type="InterPro" id="IPR023631">
    <property type="entry name" value="Amidase_dom"/>
</dbReference>
<dbReference type="Gene3D" id="3.90.1300.10">
    <property type="entry name" value="Amidase signature (AS) domain"/>
    <property type="match status" value="1"/>
</dbReference>
<dbReference type="InterPro" id="IPR000120">
    <property type="entry name" value="Amidase"/>
</dbReference>
<name>A0A1H2PK93_9BURK</name>
<keyword evidence="4" id="KW-1185">Reference proteome</keyword>
<accession>A0A1H2PK93</accession>
<evidence type="ECO:0000259" key="2">
    <source>
        <dbReference type="Pfam" id="PF21986"/>
    </source>
</evidence>
<dbReference type="InterPro" id="IPR053844">
    <property type="entry name" value="AH_C"/>
</dbReference>
<proteinExistence type="predicted"/>
<keyword evidence="3" id="KW-0378">Hydrolase</keyword>
<dbReference type="RefSeq" id="WP_091904323.1">
    <property type="nucleotide sequence ID" value="NZ_FNLO01000001.1"/>
</dbReference>